<keyword evidence="4" id="KW-1185">Reference proteome</keyword>
<proteinExistence type="predicted"/>
<dbReference type="Pfam" id="PF01535">
    <property type="entry name" value="PPR"/>
    <property type="match status" value="3"/>
</dbReference>
<feature type="repeat" description="PPR" evidence="2">
    <location>
        <begin position="260"/>
        <end position="294"/>
    </location>
</feature>
<gene>
    <name evidence="3" type="ORF">P3X46_030681</name>
</gene>
<dbReference type="EMBL" id="JARPOI010000017">
    <property type="protein sequence ID" value="KAJ9139993.1"/>
    <property type="molecule type" value="Genomic_DNA"/>
</dbReference>
<evidence type="ECO:0000256" key="2">
    <source>
        <dbReference type="PROSITE-ProRule" id="PRU00708"/>
    </source>
</evidence>
<dbReference type="Gene3D" id="1.25.40.10">
    <property type="entry name" value="Tetratricopeptide repeat domain"/>
    <property type="match status" value="4"/>
</dbReference>
<name>A0ABQ9KKV1_HEVBR</name>
<sequence>MVTIPEPPSFHMASVTLLYASRSKRSRKQKQLERRHKQFHQNRKSTVLSFPNSSPTPLLINRKPHTLTKLQALDNVVKDLESSVEKGIKVDTRIFSSLLETCYQLNAIDHGIKIQQLIPTTLLRKNTGISSKLLRLYASCGHMDEAHQLFDQMAKRDESAFAWNSLIAGYAELGLYEDAIALYFQMDEEGVEPDQFTFPRVFKACGGLGLIQVGQAVHRDLVRLGFANDGFALNSLVDMYAKCGDIVKAQRIFDKIASKDSVSWNSMLTGYVRHGLLVEASHTFHRMLQDGVELDSVAISSILANVSSLKLGVQIHGWIVKKGMEWDLATINSLIIMYSSKGNLDQARWLFDHMPERDVVSWNSIISAHCKDPEVLSYFERMERDGTLPDNITFVSVLSACAHQGLVKHGEKLFSLMRKKYGIKPIMEHYGCMVNLYGRAGLISEAYAMVTDKMEFDAGPTVWGALLYACYLHGNVDVGEVAAQRLFELEPDNEHNFELLMKIYCDAGRLEDVERVRTIMVDRGL</sequence>
<reference evidence="3" key="1">
    <citation type="journal article" date="2023" name="Plant Biotechnol. J.">
        <title>Chromosome-level wild Hevea brasiliensis genome provides new tools for genomic-assisted breeding and valuable loci to elevate rubber yield.</title>
        <authorList>
            <person name="Cheng H."/>
            <person name="Song X."/>
            <person name="Hu Y."/>
            <person name="Wu T."/>
            <person name="Yang Q."/>
            <person name="An Z."/>
            <person name="Feng S."/>
            <person name="Deng Z."/>
            <person name="Wu W."/>
            <person name="Zeng X."/>
            <person name="Tu M."/>
            <person name="Wang X."/>
            <person name="Huang H."/>
        </authorList>
    </citation>
    <scope>NUCLEOTIDE SEQUENCE</scope>
    <source>
        <strain evidence="3">MT/VB/25A 57/8</strain>
    </source>
</reference>
<evidence type="ECO:0000313" key="3">
    <source>
        <dbReference type="EMBL" id="KAJ9139993.1"/>
    </source>
</evidence>
<evidence type="ECO:0000313" key="4">
    <source>
        <dbReference type="Proteomes" id="UP001174677"/>
    </source>
</evidence>
<evidence type="ECO:0008006" key="5">
    <source>
        <dbReference type="Google" id="ProtNLM"/>
    </source>
</evidence>
<dbReference type="PROSITE" id="PS51375">
    <property type="entry name" value="PPR"/>
    <property type="match status" value="5"/>
</dbReference>
<dbReference type="InterPro" id="IPR011990">
    <property type="entry name" value="TPR-like_helical_dom_sf"/>
</dbReference>
<keyword evidence="1" id="KW-0677">Repeat</keyword>
<dbReference type="PANTHER" id="PTHR47926">
    <property type="entry name" value="PENTATRICOPEPTIDE REPEAT-CONTAINING PROTEIN"/>
    <property type="match status" value="1"/>
</dbReference>
<evidence type="ECO:0000256" key="1">
    <source>
        <dbReference type="ARBA" id="ARBA00022737"/>
    </source>
</evidence>
<dbReference type="InterPro" id="IPR046848">
    <property type="entry name" value="E_motif"/>
</dbReference>
<protein>
    <recommendedName>
        <fullName evidence="5">Pentacotripeptide-repeat region of PRORP domain-containing protein</fullName>
    </recommendedName>
</protein>
<dbReference type="Pfam" id="PF20431">
    <property type="entry name" value="E_motif"/>
    <property type="match status" value="1"/>
</dbReference>
<dbReference type="InterPro" id="IPR046960">
    <property type="entry name" value="PPR_At4g14850-like_plant"/>
</dbReference>
<dbReference type="InterPro" id="IPR002885">
    <property type="entry name" value="PPR_rpt"/>
</dbReference>
<feature type="repeat" description="PPR" evidence="2">
    <location>
        <begin position="159"/>
        <end position="193"/>
    </location>
</feature>
<dbReference type="NCBIfam" id="TIGR00756">
    <property type="entry name" value="PPR"/>
    <property type="match status" value="3"/>
</dbReference>
<feature type="repeat" description="PPR" evidence="2">
    <location>
        <begin position="493"/>
        <end position="525"/>
    </location>
</feature>
<feature type="repeat" description="PPR" evidence="2">
    <location>
        <begin position="390"/>
        <end position="425"/>
    </location>
</feature>
<comment type="caution">
    <text evidence="3">The sequence shown here is derived from an EMBL/GenBank/DDBJ whole genome shotgun (WGS) entry which is preliminary data.</text>
</comment>
<dbReference type="SUPFAM" id="SSF48452">
    <property type="entry name" value="TPR-like"/>
    <property type="match status" value="1"/>
</dbReference>
<accession>A0ABQ9KKV1</accession>
<dbReference type="PANTHER" id="PTHR47926:SF515">
    <property type="entry name" value="UMP-CMP KINASE"/>
    <property type="match status" value="1"/>
</dbReference>
<feature type="repeat" description="PPR" evidence="2">
    <location>
        <begin position="327"/>
        <end position="361"/>
    </location>
</feature>
<dbReference type="Proteomes" id="UP001174677">
    <property type="component" value="Chromosome 17"/>
</dbReference>
<dbReference type="Pfam" id="PF13041">
    <property type="entry name" value="PPR_2"/>
    <property type="match status" value="3"/>
</dbReference>
<organism evidence="3 4">
    <name type="scientific">Hevea brasiliensis</name>
    <name type="common">Para rubber tree</name>
    <name type="synonym">Siphonia brasiliensis</name>
    <dbReference type="NCBI Taxonomy" id="3981"/>
    <lineage>
        <taxon>Eukaryota</taxon>
        <taxon>Viridiplantae</taxon>
        <taxon>Streptophyta</taxon>
        <taxon>Embryophyta</taxon>
        <taxon>Tracheophyta</taxon>
        <taxon>Spermatophyta</taxon>
        <taxon>Magnoliopsida</taxon>
        <taxon>eudicotyledons</taxon>
        <taxon>Gunneridae</taxon>
        <taxon>Pentapetalae</taxon>
        <taxon>rosids</taxon>
        <taxon>fabids</taxon>
        <taxon>Malpighiales</taxon>
        <taxon>Euphorbiaceae</taxon>
        <taxon>Crotonoideae</taxon>
        <taxon>Micrandreae</taxon>
        <taxon>Hevea</taxon>
    </lineage>
</organism>